<comment type="catalytic activity">
    <reaction evidence="10">
        <text>an acyl phosphate + H2O = a carboxylate + phosphate + H(+)</text>
        <dbReference type="Rhea" id="RHEA:14965"/>
        <dbReference type="ChEBI" id="CHEBI:15377"/>
        <dbReference type="ChEBI" id="CHEBI:15378"/>
        <dbReference type="ChEBI" id="CHEBI:29067"/>
        <dbReference type="ChEBI" id="CHEBI:43474"/>
        <dbReference type="ChEBI" id="CHEBI:59918"/>
        <dbReference type="EC" id="3.6.1.7"/>
    </reaction>
</comment>
<dbReference type="SUPFAM" id="SSF55821">
    <property type="entry name" value="YrdC/RibB"/>
    <property type="match status" value="1"/>
</dbReference>
<dbReference type="InterPro" id="IPR017968">
    <property type="entry name" value="Acylphosphatase_CS"/>
</dbReference>
<dbReference type="AlphaFoldDB" id="A0AAU7Q9K3"/>
<dbReference type="InterPro" id="IPR006070">
    <property type="entry name" value="Sua5-like_dom"/>
</dbReference>
<keyword evidence="3 13" id="KW-0436">Ligase</keyword>
<comment type="similarity">
    <text evidence="2 9">Belongs to the carbamoyltransferase HypF family.</text>
</comment>
<dbReference type="PANTHER" id="PTHR42959">
    <property type="entry name" value="CARBAMOYLTRANSFERASE"/>
    <property type="match status" value="1"/>
</dbReference>
<dbReference type="GO" id="GO:0051604">
    <property type="term" value="P:protein maturation"/>
    <property type="evidence" value="ECO:0007669"/>
    <property type="project" value="TreeGrafter"/>
</dbReference>
<dbReference type="EC" id="6.2.-.-" evidence="9"/>
<comment type="pathway">
    <text evidence="1 9">Protein modification; [NiFe] hydrogenase maturation.</text>
</comment>
<evidence type="ECO:0000256" key="10">
    <source>
        <dbReference type="PROSITE-ProRule" id="PRU00520"/>
    </source>
</evidence>
<dbReference type="PROSITE" id="PS51160">
    <property type="entry name" value="ACYLPHOSPHATASE_3"/>
    <property type="match status" value="1"/>
</dbReference>
<dbReference type="InterPro" id="IPR017945">
    <property type="entry name" value="DHBP_synth_RibB-like_a/b_dom"/>
</dbReference>
<dbReference type="GO" id="GO:0016743">
    <property type="term" value="F:carboxyl- or carbamoyltransferase activity"/>
    <property type="evidence" value="ECO:0007669"/>
    <property type="project" value="UniProtKB-UniRule"/>
</dbReference>
<reference evidence="13" key="1">
    <citation type="submission" date="2024-06" db="EMBL/GenBank/DDBJ databases">
        <authorList>
            <person name="Coelho C."/>
            <person name="Bento M."/>
            <person name="Garcia E."/>
            <person name="Camelo A."/>
            <person name="Brandao I."/>
            <person name="Espirito Santo C."/>
            <person name="Trovao J."/>
            <person name="Verissimo A."/>
            <person name="Costa J."/>
            <person name="Tiago I."/>
        </authorList>
    </citation>
    <scope>NUCLEOTIDE SEQUENCE</scope>
    <source>
        <strain evidence="13">KWT182</strain>
    </source>
</reference>
<dbReference type="PIRSF" id="PIRSF006256">
    <property type="entry name" value="CMPcnvr_hdrg_mat"/>
    <property type="match status" value="1"/>
</dbReference>
<evidence type="ECO:0000256" key="8">
    <source>
        <dbReference type="ARBA" id="ARBA00072168"/>
    </source>
</evidence>
<dbReference type="GO" id="GO:0016874">
    <property type="term" value="F:ligase activity"/>
    <property type="evidence" value="ECO:0007669"/>
    <property type="project" value="UniProtKB-UniRule"/>
</dbReference>
<gene>
    <name evidence="13" type="primary">hypF</name>
    <name evidence="13" type="ORF">ABK905_20310</name>
</gene>
<evidence type="ECO:0000256" key="2">
    <source>
        <dbReference type="ARBA" id="ARBA00008097"/>
    </source>
</evidence>
<proteinExistence type="inferred from homology"/>
<dbReference type="Pfam" id="PF22521">
    <property type="entry name" value="HypF_C_2"/>
    <property type="match status" value="1"/>
</dbReference>
<dbReference type="InterPro" id="IPR043129">
    <property type="entry name" value="ATPase_NBD"/>
</dbReference>
<keyword evidence="6" id="KW-0862">Zinc</keyword>
<dbReference type="Pfam" id="PF01300">
    <property type="entry name" value="Sua5_yciO_yrdC"/>
    <property type="match status" value="1"/>
</dbReference>
<dbReference type="Gene3D" id="3.90.870.50">
    <property type="match status" value="1"/>
</dbReference>
<accession>A0AAU7Q9K3</accession>
<keyword evidence="5" id="KW-0863">Zinc-finger</keyword>
<name>A0AAU7Q9K3_9GAMM</name>
<dbReference type="Pfam" id="PF00708">
    <property type="entry name" value="Acylphosphatase"/>
    <property type="match status" value="1"/>
</dbReference>
<keyword evidence="10" id="KW-0378">Hydrolase</keyword>
<dbReference type="InterPro" id="IPR036046">
    <property type="entry name" value="Acylphosphatase-like_dom_sf"/>
</dbReference>
<comment type="function">
    <text evidence="9">Involved in the maturation of [NiFe] hydrogenases. Along with HypE, it catalyzes the synthesis of the CN ligands of the active site iron of [NiFe]-hydrogenases. HypF functions as a carbamoyl transferase using carbamoylphosphate as a substrate and transferring the carboxamido moiety in an ATP-dependent reaction to the thiolate of the C-terminal cysteine of HypE yielding a protein-S-carboxamide.</text>
</comment>
<dbReference type="GO" id="GO:0003998">
    <property type="term" value="F:acylphosphatase activity"/>
    <property type="evidence" value="ECO:0007669"/>
    <property type="project" value="UniProtKB-EC"/>
</dbReference>
<dbReference type="InterPro" id="IPR051060">
    <property type="entry name" value="Carbamoyltrans_HypF-like"/>
</dbReference>
<feature type="active site" evidence="10">
    <location>
        <position position="50"/>
    </location>
</feature>
<dbReference type="PROSITE" id="PS00150">
    <property type="entry name" value="ACYLPHOSPHATASE_1"/>
    <property type="match status" value="1"/>
</dbReference>
<feature type="domain" description="Acylphosphatase-like" evidence="11">
    <location>
        <begin position="17"/>
        <end position="105"/>
    </location>
</feature>
<dbReference type="InterPro" id="IPR055128">
    <property type="entry name" value="HypF_C_2"/>
</dbReference>
<evidence type="ECO:0000256" key="9">
    <source>
        <dbReference type="PIRNR" id="PIRNR006256"/>
    </source>
</evidence>
<evidence type="ECO:0000256" key="5">
    <source>
        <dbReference type="ARBA" id="ARBA00022771"/>
    </source>
</evidence>
<sequence>MARNFPDFAELASAPETRRYRICGIVQGVGFRPFVHRLARAFEATGWVLNDAEGVLLELQAPAKAIEKIIDELISRPPPLARVIDVREVPREEPAPRYLGFDIRKSSDTAHMDTLIPPDSNVCEDCLRELRDPGNRRHRYAFINCTNCGPRYSIILGMPYDRPQTTMSAFPMCPQCEREYRDIEDRRYHAQPNACPVCGPRLQLTDRRGDPIETNDIVRYAIARLREGAIIAIKSLGGFHLAADAGNAAAVGELRRRKRRDAKPFAVMAADSRSAARWAFISRHERALLESPQRPIVLLRKRPESALEAIAPHNPSLGVMLPSAPLHHLLLEDPALPLLVMTSGNLSGHPIVFENQRAIEHLGDIADYFILNNRDIRTRVDDSVARLIVREGKDEPQISFLRRSRGYAPYPIHLPYAVGSVMALGAELKTTVSISKGKQVFISQHIGDLKNETTYASHIDCAGHLQDLLAVRADAIACDLHPAFRSTRNALEQSAIPVVQVQHHHAHLASCMAENGLSGKTLGVIFDGTGYGTDGTIWGGEFLLGDFDAFKRVGHLRPMLLLGGDQAVKEPIRVAVSLLAEAFGEYVADAEVPAVRSLPEQRRDVFFKMAARKINATPTTSMGRLFDGISALLGICPQVEYEAQAAIEMEALLQRDFHMAEPLDYDIRDLDGCLEVDYRPLVGELVRLLRSPMGNVAELSRRFHSTIVDIIGEVCQCLAQRYGIDQIVLSGGVFCNEFVLINALSCLEQRGFKPYCHQWVPTNDGGISLGQVVVAAAHLKREALLHVGEKTDE</sequence>
<dbReference type="InterPro" id="IPR041440">
    <property type="entry name" value="HypF_C"/>
</dbReference>
<dbReference type="Pfam" id="PF07503">
    <property type="entry name" value="zf-HYPF"/>
    <property type="match status" value="2"/>
</dbReference>
<dbReference type="InterPro" id="IPR004421">
    <property type="entry name" value="Carbamoyltransferase_HypF"/>
</dbReference>
<keyword evidence="4" id="KW-0479">Metal-binding</keyword>
<dbReference type="InterPro" id="IPR011125">
    <property type="entry name" value="Znf_HypF"/>
</dbReference>
<evidence type="ECO:0000256" key="7">
    <source>
        <dbReference type="ARBA" id="ARBA00048220"/>
    </source>
</evidence>
<evidence type="ECO:0000256" key="4">
    <source>
        <dbReference type="ARBA" id="ARBA00022723"/>
    </source>
</evidence>
<dbReference type="Gene3D" id="3.30.420.40">
    <property type="match status" value="1"/>
</dbReference>
<dbReference type="NCBIfam" id="TIGR00143">
    <property type="entry name" value="hypF"/>
    <property type="match status" value="1"/>
</dbReference>
<dbReference type="InterPro" id="IPR001792">
    <property type="entry name" value="Acylphosphatase-like_dom"/>
</dbReference>
<evidence type="ECO:0000259" key="12">
    <source>
        <dbReference type="PROSITE" id="PS51163"/>
    </source>
</evidence>
<dbReference type="FunFam" id="3.30.420.40:FF:000124">
    <property type="entry name" value="Carbamoyltransferase HypF"/>
    <property type="match status" value="1"/>
</dbReference>
<evidence type="ECO:0000313" key="13">
    <source>
        <dbReference type="EMBL" id="XBS68881.1"/>
    </source>
</evidence>
<dbReference type="SUPFAM" id="SSF54975">
    <property type="entry name" value="Acylphosphatase/BLUF domain-like"/>
    <property type="match status" value="1"/>
</dbReference>
<dbReference type="Gene3D" id="3.30.110.120">
    <property type="match status" value="1"/>
</dbReference>
<organism evidence="13">
    <name type="scientific">Acerihabitans sp. KWT182</name>
    <dbReference type="NCBI Taxonomy" id="3157919"/>
    <lineage>
        <taxon>Bacteria</taxon>
        <taxon>Pseudomonadati</taxon>
        <taxon>Pseudomonadota</taxon>
        <taxon>Gammaproteobacteria</taxon>
        <taxon>Enterobacterales</taxon>
        <taxon>Pectobacteriaceae</taxon>
        <taxon>Acerihabitans</taxon>
    </lineage>
</organism>
<feature type="active site" evidence="10">
    <location>
        <position position="32"/>
    </location>
</feature>
<evidence type="ECO:0000256" key="3">
    <source>
        <dbReference type="ARBA" id="ARBA00022598"/>
    </source>
</evidence>
<dbReference type="PANTHER" id="PTHR42959:SF1">
    <property type="entry name" value="CARBAMOYLTRANSFERASE HYPF"/>
    <property type="match status" value="1"/>
</dbReference>
<dbReference type="Gene3D" id="3.30.420.360">
    <property type="match status" value="1"/>
</dbReference>
<evidence type="ECO:0000256" key="1">
    <source>
        <dbReference type="ARBA" id="ARBA00004711"/>
    </source>
</evidence>
<evidence type="ECO:0000259" key="11">
    <source>
        <dbReference type="PROSITE" id="PS51160"/>
    </source>
</evidence>
<dbReference type="SUPFAM" id="SSF53067">
    <property type="entry name" value="Actin-like ATPase domain"/>
    <property type="match status" value="1"/>
</dbReference>
<dbReference type="GO" id="GO:0008270">
    <property type="term" value="F:zinc ion binding"/>
    <property type="evidence" value="ECO:0007669"/>
    <property type="project" value="UniProtKB-KW"/>
</dbReference>
<dbReference type="PROSITE" id="PS51163">
    <property type="entry name" value="YRDC"/>
    <property type="match status" value="1"/>
</dbReference>
<dbReference type="GO" id="GO:0003725">
    <property type="term" value="F:double-stranded RNA binding"/>
    <property type="evidence" value="ECO:0007669"/>
    <property type="project" value="InterPro"/>
</dbReference>
<feature type="domain" description="YrdC-like" evidence="12">
    <location>
        <begin position="215"/>
        <end position="406"/>
    </location>
</feature>
<dbReference type="Pfam" id="PF17788">
    <property type="entry name" value="HypF_C"/>
    <property type="match status" value="1"/>
</dbReference>
<dbReference type="EMBL" id="CP157947">
    <property type="protein sequence ID" value="XBS68881.1"/>
    <property type="molecule type" value="Genomic_DNA"/>
</dbReference>
<comment type="catalytic activity">
    <reaction evidence="7 9">
        <text>C-terminal L-cysteinyl-[HypE protein] + carbamoyl phosphate + ATP + H2O = C-terminal S-carboxamide-L-cysteinyl-[HypE protein] + AMP + phosphate + diphosphate + H(+)</text>
        <dbReference type="Rhea" id="RHEA:55636"/>
        <dbReference type="Rhea" id="RHEA-COMP:14247"/>
        <dbReference type="Rhea" id="RHEA-COMP:14392"/>
        <dbReference type="ChEBI" id="CHEBI:15377"/>
        <dbReference type="ChEBI" id="CHEBI:15378"/>
        <dbReference type="ChEBI" id="CHEBI:30616"/>
        <dbReference type="ChEBI" id="CHEBI:33019"/>
        <dbReference type="ChEBI" id="CHEBI:43474"/>
        <dbReference type="ChEBI" id="CHEBI:58228"/>
        <dbReference type="ChEBI" id="CHEBI:76913"/>
        <dbReference type="ChEBI" id="CHEBI:139126"/>
        <dbReference type="ChEBI" id="CHEBI:456215"/>
    </reaction>
</comment>
<evidence type="ECO:0000256" key="6">
    <source>
        <dbReference type="ARBA" id="ARBA00022833"/>
    </source>
</evidence>
<protein>
    <recommendedName>
        <fullName evidence="8 9">Carbamoyltransferase HypF</fullName>
        <ecNumber evidence="9">6.2.-.-</ecNumber>
    </recommendedName>
</protein>